<dbReference type="AlphaFoldDB" id="A0A7J0FIC8"/>
<comment type="caution">
    <text evidence="1">The sequence shown here is derived from an EMBL/GenBank/DDBJ whole genome shotgun (WGS) entry which is preliminary data.</text>
</comment>
<evidence type="ECO:0000313" key="1">
    <source>
        <dbReference type="EMBL" id="GFY98333.1"/>
    </source>
</evidence>
<dbReference type="Proteomes" id="UP000585474">
    <property type="component" value="Unassembled WGS sequence"/>
</dbReference>
<gene>
    <name evidence="1" type="ORF">Acr_12g0008740</name>
</gene>
<sequence>MRSGWKLKVSWVSAVERNEAVEAAGRYRLRRAAGGDGWACARVRVEECMGFSKKEMKAPIILDGVLRKYWS</sequence>
<protein>
    <submittedName>
        <fullName evidence="1">Uncharacterized protein</fullName>
    </submittedName>
</protein>
<evidence type="ECO:0000313" key="2">
    <source>
        <dbReference type="Proteomes" id="UP000585474"/>
    </source>
</evidence>
<accession>A0A7J0FIC8</accession>
<organism evidence="1 2">
    <name type="scientific">Actinidia rufa</name>
    <dbReference type="NCBI Taxonomy" id="165716"/>
    <lineage>
        <taxon>Eukaryota</taxon>
        <taxon>Viridiplantae</taxon>
        <taxon>Streptophyta</taxon>
        <taxon>Embryophyta</taxon>
        <taxon>Tracheophyta</taxon>
        <taxon>Spermatophyta</taxon>
        <taxon>Magnoliopsida</taxon>
        <taxon>eudicotyledons</taxon>
        <taxon>Gunneridae</taxon>
        <taxon>Pentapetalae</taxon>
        <taxon>asterids</taxon>
        <taxon>Ericales</taxon>
        <taxon>Actinidiaceae</taxon>
        <taxon>Actinidia</taxon>
    </lineage>
</organism>
<keyword evidence="2" id="KW-1185">Reference proteome</keyword>
<reference evidence="1 2" key="1">
    <citation type="submission" date="2019-07" db="EMBL/GenBank/DDBJ databases">
        <title>De Novo Assembly of kiwifruit Actinidia rufa.</title>
        <authorList>
            <person name="Sugita-Konishi S."/>
            <person name="Sato K."/>
            <person name="Mori E."/>
            <person name="Abe Y."/>
            <person name="Kisaki G."/>
            <person name="Hamano K."/>
            <person name="Suezawa K."/>
            <person name="Otani M."/>
            <person name="Fukuda T."/>
            <person name="Manabe T."/>
            <person name="Gomi K."/>
            <person name="Tabuchi M."/>
            <person name="Akimitsu K."/>
            <person name="Kataoka I."/>
        </authorList>
    </citation>
    <scope>NUCLEOTIDE SEQUENCE [LARGE SCALE GENOMIC DNA]</scope>
    <source>
        <strain evidence="2">cv. Fuchu</strain>
    </source>
</reference>
<dbReference type="EMBL" id="BJWL01000012">
    <property type="protein sequence ID" value="GFY98333.1"/>
    <property type="molecule type" value="Genomic_DNA"/>
</dbReference>
<proteinExistence type="predicted"/>
<name>A0A7J0FIC8_9ERIC</name>